<keyword evidence="1" id="KW-0732">Signal</keyword>
<organism evidence="2 3">
    <name type="scientific">Caerostris extrusa</name>
    <name type="common">Bark spider</name>
    <name type="synonym">Caerostris bankana</name>
    <dbReference type="NCBI Taxonomy" id="172846"/>
    <lineage>
        <taxon>Eukaryota</taxon>
        <taxon>Metazoa</taxon>
        <taxon>Ecdysozoa</taxon>
        <taxon>Arthropoda</taxon>
        <taxon>Chelicerata</taxon>
        <taxon>Arachnida</taxon>
        <taxon>Araneae</taxon>
        <taxon>Araneomorphae</taxon>
        <taxon>Entelegynae</taxon>
        <taxon>Araneoidea</taxon>
        <taxon>Araneidae</taxon>
        <taxon>Caerostris</taxon>
    </lineage>
</organism>
<feature type="signal peptide" evidence="1">
    <location>
        <begin position="1"/>
        <end position="18"/>
    </location>
</feature>
<accession>A0AAV4Q2T8</accession>
<dbReference type="EMBL" id="BPLR01005510">
    <property type="protein sequence ID" value="GIY02841.1"/>
    <property type="molecule type" value="Genomic_DNA"/>
</dbReference>
<name>A0AAV4Q2T8_CAEEX</name>
<evidence type="ECO:0008006" key="4">
    <source>
        <dbReference type="Google" id="ProtNLM"/>
    </source>
</evidence>
<evidence type="ECO:0000313" key="2">
    <source>
        <dbReference type="EMBL" id="GIY02841.1"/>
    </source>
</evidence>
<evidence type="ECO:0000313" key="3">
    <source>
        <dbReference type="Proteomes" id="UP001054945"/>
    </source>
</evidence>
<gene>
    <name evidence="2" type="ORF">CEXT_597341</name>
</gene>
<protein>
    <recommendedName>
        <fullName evidence="4">Secreted protein</fullName>
    </recommendedName>
</protein>
<sequence length="78" mass="8891">MWTTLLRRVLLIMQGSSCHLPFCAIKHLVEKSVKACAQKYLTDDVSHKPRGLVCSRTFNTREEGNFELGKGEKQLRVS</sequence>
<evidence type="ECO:0000256" key="1">
    <source>
        <dbReference type="SAM" id="SignalP"/>
    </source>
</evidence>
<dbReference type="Proteomes" id="UP001054945">
    <property type="component" value="Unassembled WGS sequence"/>
</dbReference>
<reference evidence="2 3" key="1">
    <citation type="submission" date="2021-06" db="EMBL/GenBank/DDBJ databases">
        <title>Caerostris extrusa draft genome.</title>
        <authorList>
            <person name="Kono N."/>
            <person name="Arakawa K."/>
        </authorList>
    </citation>
    <scope>NUCLEOTIDE SEQUENCE [LARGE SCALE GENOMIC DNA]</scope>
</reference>
<keyword evidence="3" id="KW-1185">Reference proteome</keyword>
<comment type="caution">
    <text evidence="2">The sequence shown here is derived from an EMBL/GenBank/DDBJ whole genome shotgun (WGS) entry which is preliminary data.</text>
</comment>
<dbReference type="AlphaFoldDB" id="A0AAV4Q2T8"/>
<feature type="chain" id="PRO_5044022584" description="Secreted protein" evidence="1">
    <location>
        <begin position="19"/>
        <end position="78"/>
    </location>
</feature>
<proteinExistence type="predicted"/>